<comment type="caution">
    <text evidence="3">The sequence shown here is derived from an EMBL/GenBank/DDBJ whole genome shotgun (WGS) entry which is preliminary data.</text>
</comment>
<evidence type="ECO:0000256" key="2">
    <source>
        <dbReference type="SAM" id="SignalP"/>
    </source>
</evidence>
<sequence length="107" mass="11509">MFNLLGLSTVASSLFAKATVVGHLTPLAKMRIRWASGAKTYDSAEDMARDMEERGYEVGLTGEGFRDRSEGEDKRPGRMATGDSKQDREDGSGCGPFKEGNESGSLA</sequence>
<dbReference type="Proteomes" id="UP001153269">
    <property type="component" value="Unassembled WGS sequence"/>
</dbReference>
<evidence type="ECO:0000256" key="1">
    <source>
        <dbReference type="SAM" id="MobiDB-lite"/>
    </source>
</evidence>
<keyword evidence="4" id="KW-1185">Reference proteome</keyword>
<gene>
    <name evidence="3" type="ORF">PLEPLA_LOCUS42082</name>
</gene>
<accession>A0A9N7Z3J0</accession>
<keyword evidence="2" id="KW-0732">Signal</keyword>
<dbReference type="AlphaFoldDB" id="A0A9N7Z3J0"/>
<dbReference type="EMBL" id="CADEAL010004206">
    <property type="protein sequence ID" value="CAB1454318.1"/>
    <property type="molecule type" value="Genomic_DNA"/>
</dbReference>
<protein>
    <submittedName>
        <fullName evidence="3">Uncharacterized protein</fullName>
    </submittedName>
</protein>
<evidence type="ECO:0000313" key="4">
    <source>
        <dbReference type="Proteomes" id="UP001153269"/>
    </source>
</evidence>
<feature type="signal peptide" evidence="2">
    <location>
        <begin position="1"/>
        <end position="18"/>
    </location>
</feature>
<organism evidence="3 4">
    <name type="scientific">Pleuronectes platessa</name>
    <name type="common">European plaice</name>
    <dbReference type="NCBI Taxonomy" id="8262"/>
    <lineage>
        <taxon>Eukaryota</taxon>
        <taxon>Metazoa</taxon>
        <taxon>Chordata</taxon>
        <taxon>Craniata</taxon>
        <taxon>Vertebrata</taxon>
        <taxon>Euteleostomi</taxon>
        <taxon>Actinopterygii</taxon>
        <taxon>Neopterygii</taxon>
        <taxon>Teleostei</taxon>
        <taxon>Neoteleostei</taxon>
        <taxon>Acanthomorphata</taxon>
        <taxon>Carangaria</taxon>
        <taxon>Pleuronectiformes</taxon>
        <taxon>Pleuronectoidei</taxon>
        <taxon>Pleuronectidae</taxon>
        <taxon>Pleuronectes</taxon>
    </lineage>
</organism>
<reference evidence="3" key="1">
    <citation type="submission" date="2020-03" db="EMBL/GenBank/DDBJ databases">
        <authorList>
            <person name="Weist P."/>
        </authorList>
    </citation>
    <scope>NUCLEOTIDE SEQUENCE</scope>
</reference>
<feature type="chain" id="PRO_5040260224" evidence="2">
    <location>
        <begin position="19"/>
        <end position="107"/>
    </location>
</feature>
<feature type="region of interest" description="Disordered" evidence="1">
    <location>
        <begin position="55"/>
        <end position="107"/>
    </location>
</feature>
<proteinExistence type="predicted"/>
<evidence type="ECO:0000313" key="3">
    <source>
        <dbReference type="EMBL" id="CAB1454318.1"/>
    </source>
</evidence>
<feature type="compositionally biased region" description="Basic and acidic residues" evidence="1">
    <location>
        <begin position="64"/>
        <end position="76"/>
    </location>
</feature>
<name>A0A9N7Z3J0_PLEPL</name>